<dbReference type="Gene3D" id="1.10.150.240">
    <property type="entry name" value="Putative phosphatase, domain 2"/>
    <property type="match status" value="1"/>
</dbReference>
<dbReference type="OrthoDB" id="9795007at2"/>
<dbReference type="Proteomes" id="UP000000379">
    <property type="component" value="Chromosome"/>
</dbReference>
<evidence type="ECO:0000313" key="2">
    <source>
        <dbReference type="Proteomes" id="UP000000379"/>
    </source>
</evidence>
<dbReference type="STRING" id="649638.Trad_2808"/>
<dbReference type="InterPro" id="IPR023214">
    <property type="entry name" value="HAD_sf"/>
</dbReference>
<dbReference type="PRINTS" id="PR00413">
    <property type="entry name" value="HADHALOGNASE"/>
</dbReference>
<keyword evidence="1" id="KW-0378">Hydrolase</keyword>
<dbReference type="InterPro" id="IPR023198">
    <property type="entry name" value="PGP-like_dom2"/>
</dbReference>
<dbReference type="CDD" id="cd02603">
    <property type="entry name" value="HAD_sEH-N_like"/>
    <property type="match status" value="1"/>
</dbReference>
<protein>
    <submittedName>
        <fullName evidence="1">HAD-superfamily hydrolase, subfamily IA, variant 3</fullName>
    </submittedName>
</protein>
<keyword evidence="2" id="KW-1185">Reference proteome</keyword>
<dbReference type="AlphaFoldDB" id="D7CV82"/>
<dbReference type="PANTHER" id="PTHR43611">
    <property type="entry name" value="ALPHA-D-GLUCOSE 1-PHOSPHATE PHOSPHATASE"/>
    <property type="match status" value="1"/>
</dbReference>
<dbReference type="eggNOG" id="COG1011">
    <property type="taxonomic scope" value="Bacteria"/>
</dbReference>
<dbReference type="SFLD" id="SFLDS00003">
    <property type="entry name" value="Haloacid_Dehalogenase"/>
    <property type="match status" value="1"/>
</dbReference>
<accession>D7CV82</accession>
<dbReference type="RefSeq" id="WP_013179268.1">
    <property type="nucleotide sequence ID" value="NC_014221.1"/>
</dbReference>
<gene>
    <name evidence="1" type="ordered locus">Trad_2808</name>
</gene>
<sequence length="207" mass="23288">MPVTAIAFDWGGIFTENTFDSSAVRNLARLAGVSEAQLGETYFPLMELFEAGAFDFPEFYRRFVERSGLELDPTRFRETFLGSVVERREMFGVLAAIPAHYTVGMLSNNVPVLCDRVRSDPRMARIEHFIFSNEINVRKPAPEAFAALAKALGRPPEETVFIDDNEANIRACEALGFRGLWLESYEGFAARWQRLLPELPLPAPHGV</sequence>
<proteinExistence type="predicted"/>
<evidence type="ECO:0000313" key="1">
    <source>
        <dbReference type="EMBL" id="ADI15909.1"/>
    </source>
</evidence>
<dbReference type="KEGG" id="tra:Trad_2808"/>
<dbReference type="GO" id="GO:0016787">
    <property type="term" value="F:hydrolase activity"/>
    <property type="evidence" value="ECO:0007669"/>
    <property type="project" value="UniProtKB-KW"/>
</dbReference>
<dbReference type="HOGENOM" id="CLU_045011_9_3_0"/>
<reference evidence="2" key="1">
    <citation type="submission" date="2010-05" db="EMBL/GenBank/DDBJ databases">
        <title>The complete genome of Truepera radiovictris DSM 17093.</title>
        <authorList>
            <consortium name="US DOE Joint Genome Institute (JGI-PGF)"/>
            <person name="Lucas S."/>
            <person name="Copeland A."/>
            <person name="Lapidus A."/>
            <person name="Glavina del Rio T."/>
            <person name="Dalin E."/>
            <person name="Tice H."/>
            <person name="Bruce D."/>
            <person name="Goodwin L."/>
            <person name="Pitluck S."/>
            <person name="Kyrpides N."/>
            <person name="Mavromatis K."/>
            <person name="Ovchinnikova G."/>
            <person name="Munk A.C."/>
            <person name="Detter J.C."/>
            <person name="Han C."/>
            <person name="Tapia R."/>
            <person name="Land M."/>
            <person name="Hauser L."/>
            <person name="Markowitz V."/>
            <person name="Cheng J.-F."/>
            <person name="Hugenholtz P."/>
            <person name="Woyke T."/>
            <person name="Wu D."/>
            <person name="Tindall B."/>
            <person name="Pomrenke H.G."/>
            <person name="Brambilla E."/>
            <person name="Klenk H.-P."/>
            <person name="Eisen J.A."/>
        </authorList>
    </citation>
    <scope>NUCLEOTIDE SEQUENCE [LARGE SCALE GENOMIC DNA]</scope>
    <source>
        <strain evidence="2">DSM 17093 / CIP 108686 / LMG 22925 / RQ-24</strain>
    </source>
</reference>
<dbReference type="EMBL" id="CP002049">
    <property type="protein sequence ID" value="ADI15909.1"/>
    <property type="molecule type" value="Genomic_DNA"/>
</dbReference>
<dbReference type="SUPFAM" id="SSF56784">
    <property type="entry name" value="HAD-like"/>
    <property type="match status" value="1"/>
</dbReference>
<dbReference type="NCBIfam" id="TIGR01509">
    <property type="entry name" value="HAD-SF-IA-v3"/>
    <property type="match status" value="1"/>
</dbReference>
<dbReference type="PANTHER" id="PTHR43611:SF3">
    <property type="entry name" value="FLAVIN MONONUCLEOTIDE HYDROLASE 1, CHLOROPLATIC"/>
    <property type="match status" value="1"/>
</dbReference>
<organism evidence="1 2">
    <name type="scientific">Truepera radiovictrix (strain DSM 17093 / CIP 108686 / LMG 22925 / RQ-24)</name>
    <dbReference type="NCBI Taxonomy" id="649638"/>
    <lineage>
        <taxon>Bacteria</taxon>
        <taxon>Thermotogati</taxon>
        <taxon>Deinococcota</taxon>
        <taxon>Deinococci</taxon>
        <taxon>Trueperales</taxon>
        <taxon>Trueperaceae</taxon>
        <taxon>Truepera</taxon>
    </lineage>
</organism>
<dbReference type="Pfam" id="PF00702">
    <property type="entry name" value="Hydrolase"/>
    <property type="match status" value="1"/>
</dbReference>
<dbReference type="SFLD" id="SFLDG01129">
    <property type="entry name" value="C1.5:_HAD__Beta-PGM__Phosphata"/>
    <property type="match status" value="1"/>
</dbReference>
<dbReference type="InterPro" id="IPR036412">
    <property type="entry name" value="HAD-like_sf"/>
</dbReference>
<name>D7CV82_TRURR</name>
<dbReference type="Gene3D" id="3.40.50.1000">
    <property type="entry name" value="HAD superfamily/HAD-like"/>
    <property type="match status" value="1"/>
</dbReference>
<dbReference type="InterPro" id="IPR006439">
    <property type="entry name" value="HAD-SF_hydro_IA"/>
</dbReference>
<reference evidence="1 2" key="2">
    <citation type="journal article" date="2011" name="Stand. Genomic Sci.">
        <title>Complete genome sequence of Truepera radiovictrix type strain (RQ-24).</title>
        <authorList>
            <person name="Ivanova N."/>
            <person name="Rohde C."/>
            <person name="Munk C."/>
            <person name="Nolan M."/>
            <person name="Lucas S."/>
            <person name="Del Rio T.G."/>
            <person name="Tice H."/>
            <person name="Deshpande S."/>
            <person name="Cheng J.F."/>
            <person name="Tapia R."/>
            <person name="Han C."/>
            <person name="Goodwin L."/>
            <person name="Pitluck S."/>
            <person name="Liolios K."/>
            <person name="Mavromatis K."/>
            <person name="Mikhailova N."/>
            <person name="Pati A."/>
            <person name="Chen A."/>
            <person name="Palaniappan K."/>
            <person name="Land M."/>
            <person name="Hauser L."/>
            <person name="Chang Y.J."/>
            <person name="Jeffries C.D."/>
            <person name="Brambilla E."/>
            <person name="Rohde M."/>
            <person name="Goker M."/>
            <person name="Tindall B.J."/>
            <person name="Woyke T."/>
            <person name="Bristow J."/>
            <person name="Eisen J.A."/>
            <person name="Markowitz V."/>
            <person name="Hugenholtz P."/>
            <person name="Kyrpides N.C."/>
            <person name="Klenk H.P."/>
            <person name="Lapidus A."/>
        </authorList>
    </citation>
    <scope>NUCLEOTIDE SEQUENCE [LARGE SCALE GENOMIC DNA]</scope>
    <source>
        <strain evidence="2">DSM 17093 / CIP 108686 / LMG 22925 / RQ-24</strain>
    </source>
</reference>